<dbReference type="InterPro" id="IPR014710">
    <property type="entry name" value="RmlC-like_jellyroll"/>
</dbReference>
<reference evidence="1 2" key="1">
    <citation type="journal article" date="2023" name="Antonie Van Leeuwenhoek">
        <title>Mesoterricola silvestris gen. nov., sp. nov., Mesoterricola sediminis sp. nov., Geothrix oryzae sp. nov., Geothrix edaphica sp. nov., Geothrix rubra sp. nov., and Geothrix limicola sp. nov., six novel members of Acidobacteriota isolated from soils.</title>
        <authorList>
            <person name="Itoh H."/>
            <person name="Sugisawa Y."/>
            <person name="Mise K."/>
            <person name="Xu Z."/>
            <person name="Kuniyasu M."/>
            <person name="Ushijima N."/>
            <person name="Kawano K."/>
            <person name="Kobayashi E."/>
            <person name="Shiratori Y."/>
            <person name="Masuda Y."/>
            <person name="Senoo K."/>
        </authorList>
    </citation>
    <scope>NUCLEOTIDE SEQUENCE [LARGE SCALE GENOMIC DNA]</scope>
    <source>
        <strain evidence="1 2">Red804</strain>
    </source>
</reference>
<protein>
    <recommendedName>
        <fullName evidence="3">Cupin domain-containing protein</fullName>
    </recommendedName>
</protein>
<sequence>MLLLGSGRAQEPAAPPILRKALLLAQVEPGKRTDRVEIQEITLKAGMKAPLHLHPCPVVGLVTAGAICFQIEGGPVQHLKPGEAFFEPAMARVVHFDPEGSASATFIAAYLLEAGDKETIRLLPR</sequence>
<accession>A0ABQ5QDM0</accession>
<evidence type="ECO:0008006" key="3">
    <source>
        <dbReference type="Google" id="ProtNLM"/>
    </source>
</evidence>
<dbReference type="SUPFAM" id="SSF51182">
    <property type="entry name" value="RmlC-like cupins"/>
    <property type="match status" value="1"/>
</dbReference>
<evidence type="ECO:0000313" key="2">
    <source>
        <dbReference type="Proteomes" id="UP001165069"/>
    </source>
</evidence>
<dbReference type="InterPro" id="IPR011051">
    <property type="entry name" value="RmlC_Cupin_sf"/>
</dbReference>
<proteinExistence type="predicted"/>
<dbReference type="Proteomes" id="UP001165069">
    <property type="component" value="Unassembled WGS sequence"/>
</dbReference>
<dbReference type="PANTHER" id="PTHR38599:SF1">
    <property type="entry name" value="CUPIN DOMAIN PROTEIN (AFU_ORTHOLOGUE AFUA_3G13620)"/>
    <property type="match status" value="1"/>
</dbReference>
<organism evidence="1 2">
    <name type="scientific">Geothrix limicola</name>
    <dbReference type="NCBI Taxonomy" id="2927978"/>
    <lineage>
        <taxon>Bacteria</taxon>
        <taxon>Pseudomonadati</taxon>
        <taxon>Acidobacteriota</taxon>
        <taxon>Holophagae</taxon>
        <taxon>Holophagales</taxon>
        <taxon>Holophagaceae</taxon>
        <taxon>Geothrix</taxon>
    </lineage>
</organism>
<keyword evidence="2" id="KW-1185">Reference proteome</keyword>
<comment type="caution">
    <text evidence="1">The sequence shown here is derived from an EMBL/GenBank/DDBJ whole genome shotgun (WGS) entry which is preliminary data.</text>
</comment>
<name>A0ABQ5QDM0_9BACT</name>
<gene>
    <name evidence="1" type="ORF">GETHLI_11810</name>
</gene>
<dbReference type="Gene3D" id="2.60.120.10">
    <property type="entry name" value="Jelly Rolls"/>
    <property type="match status" value="1"/>
</dbReference>
<dbReference type="EMBL" id="BSDE01000002">
    <property type="protein sequence ID" value="GLH72679.1"/>
    <property type="molecule type" value="Genomic_DNA"/>
</dbReference>
<dbReference type="PANTHER" id="PTHR38599">
    <property type="entry name" value="CUPIN DOMAIN PROTEIN (AFU_ORTHOLOGUE AFUA_3G13620)"/>
    <property type="match status" value="1"/>
</dbReference>
<evidence type="ECO:0000313" key="1">
    <source>
        <dbReference type="EMBL" id="GLH72679.1"/>
    </source>
</evidence>